<feature type="domain" description="HAT C-terminal dimerisation" evidence="2">
    <location>
        <begin position="72"/>
        <end position="152"/>
    </location>
</feature>
<name>A0ABM4B8P5_HYDVU</name>
<sequence>MVDKIISSSPNQVIRKDSGNTDIDSFSECSHSDQLPPSKKDKADPELHDLLADFKTAATSLSNADSNDTRQELDKYLALPVTACDALQFWKDNDREHKLPTMALIGRKLLAIPATSTASERVFSVCGVTMSEHRARLNPETLEMLIFLKYNMQP</sequence>
<dbReference type="Pfam" id="PF05699">
    <property type="entry name" value="Dimer_Tnp_hAT"/>
    <property type="match status" value="1"/>
</dbReference>
<dbReference type="InterPro" id="IPR012337">
    <property type="entry name" value="RNaseH-like_sf"/>
</dbReference>
<feature type="compositionally biased region" description="Polar residues" evidence="1">
    <location>
        <begin position="1"/>
        <end position="12"/>
    </location>
</feature>
<dbReference type="PANTHER" id="PTHR23272:SF104">
    <property type="entry name" value="HAT FAMILY DIMERISATION DOMAIN CONTAINING PROTEIN, EXPRESSED"/>
    <property type="match status" value="1"/>
</dbReference>
<feature type="region of interest" description="Disordered" evidence="1">
    <location>
        <begin position="1"/>
        <end position="44"/>
    </location>
</feature>
<evidence type="ECO:0000256" key="1">
    <source>
        <dbReference type="SAM" id="MobiDB-lite"/>
    </source>
</evidence>
<gene>
    <name evidence="4" type="primary">LOC136075736</name>
</gene>
<organism evidence="3 4">
    <name type="scientific">Hydra vulgaris</name>
    <name type="common">Hydra</name>
    <name type="synonym">Hydra attenuata</name>
    <dbReference type="NCBI Taxonomy" id="6087"/>
    <lineage>
        <taxon>Eukaryota</taxon>
        <taxon>Metazoa</taxon>
        <taxon>Cnidaria</taxon>
        <taxon>Hydrozoa</taxon>
        <taxon>Hydroidolina</taxon>
        <taxon>Anthoathecata</taxon>
        <taxon>Aplanulata</taxon>
        <taxon>Hydridae</taxon>
        <taxon>Hydra</taxon>
    </lineage>
</organism>
<reference evidence="4" key="2">
    <citation type="submission" date="2025-08" db="UniProtKB">
        <authorList>
            <consortium name="RefSeq"/>
        </authorList>
    </citation>
    <scope>IDENTIFICATION</scope>
</reference>
<dbReference type="PANTHER" id="PTHR23272">
    <property type="entry name" value="BED FINGER-RELATED"/>
    <property type="match status" value="1"/>
</dbReference>
<dbReference type="Proteomes" id="UP001652625">
    <property type="component" value="Chromosome 02"/>
</dbReference>
<dbReference type="InterPro" id="IPR008906">
    <property type="entry name" value="HATC_C_dom"/>
</dbReference>
<proteinExistence type="predicted"/>
<accession>A0ABM4B8P5</accession>
<feature type="compositionally biased region" description="Polar residues" evidence="1">
    <location>
        <begin position="20"/>
        <end position="35"/>
    </location>
</feature>
<protein>
    <submittedName>
        <fullName evidence="4">Uncharacterized protein LOC136075736</fullName>
    </submittedName>
</protein>
<evidence type="ECO:0000313" key="3">
    <source>
        <dbReference type="Proteomes" id="UP001652625"/>
    </source>
</evidence>
<dbReference type="RefSeq" id="XP_065645243.1">
    <property type="nucleotide sequence ID" value="XM_065789171.1"/>
</dbReference>
<evidence type="ECO:0000313" key="4">
    <source>
        <dbReference type="RefSeq" id="XP_065645243.1"/>
    </source>
</evidence>
<keyword evidence="3" id="KW-1185">Reference proteome</keyword>
<dbReference type="SUPFAM" id="SSF53098">
    <property type="entry name" value="Ribonuclease H-like"/>
    <property type="match status" value="1"/>
</dbReference>
<evidence type="ECO:0000259" key="2">
    <source>
        <dbReference type="Pfam" id="PF05699"/>
    </source>
</evidence>
<dbReference type="GeneID" id="136075736"/>
<reference evidence="3" key="1">
    <citation type="submission" date="2025-05" db="UniProtKB">
        <authorList>
            <consortium name="RefSeq"/>
        </authorList>
    </citation>
    <scope>NUCLEOTIDE SEQUENCE [LARGE SCALE GENOMIC DNA]</scope>
</reference>